<evidence type="ECO:0000313" key="2">
    <source>
        <dbReference type="Proteomes" id="UP000741013"/>
    </source>
</evidence>
<dbReference type="RefSeq" id="WP_209668313.1">
    <property type="nucleotide sequence ID" value="NZ_JAGGMS010000001.1"/>
</dbReference>
<protein>
    <submittedName>
        <fullName evidence="1">Uncharacterized protein</fullName>
    </submittedName>
</protein>
<accession>A0ABS4Q164</accession>
<dbReference type="Proteomes" id="UP000741013">
    <property type="component" value="Unassembled WGS sequence"/>
</dbReference>
<reference evidence="1 2" key="1">
    <citation type="submission" date="2021-03" db="EMBL/GenBank/DDBJ databases">
        <title>Sequencing the genomes of 1000 actinobacteria strains.</title>
        <authorList>
            <person name="Klenk H.-P."/>
        </authorList>
    </citation>
    <scope>NUCLEOTIDE SEQUENCE [LARGE SCALE GENOMIC DNA]</scope>
    <source>
        <strain evidence="1 2">DSM 45510</strain>
    </source>
</reference>
<dbReference type="EMBL" id="JAGGMS010000001">
    <property type="protein sequence ID" value="MBP2185422.1"/>
    <property type="molecule type" value="Genomic_DNA"/>
</dbReference>
<gene>
    <name evidence="1" type="ORF">JOM49_006948</name>
</gene>
<sequence>MWTELVAAIPWLRQIDPRGLDLDEFVVPAGGVARIRERLEREFGAHVMTYRVSVPRPGAKQLCRMLVTADLSAAAIGTLQEAEERTGVVFCAYARPLRFRVTP</sequence>
<organism evidence="1 2">
    <name type="scientific">Amycolatopsis magusensis</name>
    <dbReference type="NCBI Taxonomy" id="882444"/>
    <lineage>
        <taxon>Bacteria</taxon>
        <taxon>Bacillati</taxon>
        <taxon>Actinomycetota</taxon>
        <taxon>Actinomycetes</taxon>
        <taxon>Pseudonocardiales</taxon>
        <taxon>Pseudonocardiaceae</taxon>
        <taxon>Amycolatopsis</taxon>
    </lineage>
</organism>
<comment type="caution">
    <text evidence="1">The sequence shown here is derived from an EMBL/GenBank/DDBJ whole genome shotgun (WGS) entry which is preliminary data.</text>
</comment>
<proteinExistence type="predicted"/>
<evidence type="ECO:0000313" key="1">
    <source>
        <dbReference type="EMBL" id="MBP2185422.1"/>
    </source>
</evidence>
<keyword evidence="2" id="KW-1185">Reference proteome</keyword>
<name>A0ABS4Q164_9PSEU</name>